<protein>
    <submittedName>
        <fullName evidence="4">Golgin subfamily A member 6-like protein 1</fullName>
    </submittedName>
</protein>
<keyword evidence="3" id="KW-0812">Transmembrane</keyword>
<feature type="coiled-coil region" evidence="1">
    <location>
        <begin position="571"/>
        <end position="605"/>
    </location>
</feature>
<evidence type="ECO:0000313" key="5">
    <source>
        <dbReference type="Proteomes" id="UP001567538"/>
    </source>
</evidence>
<evidence type="ECO:0000256" key="3">
    <source>
        <dbReference type="SAM" id="Phobius"/>
    </source>
</evidence>
<evidence type="ECO:0000256" key="2">
    <source>
        <dbReference type="SAM" id="MobiDB-lite"/>
    </source>
</evidence>
<gene>
    <name evidence="4" type="ORF">AAHA92_24366</name>
</gene>
<evidence type="ECO:0000313" key="4">
    <source>
        <dbReference type="EMBL" id="KAL1539943.1"/>
    </source>
</evidence>
<keyword evidence="1" id="KW-0175">Coiled coil</keyword>
<organism evidence="4 5">
    <name type="scientific">Salvia divinorum</name>
    <name type="common">Maria pastora</name>
    <name type="synonym">Diviner's sage</name>
    <dbReference type="NCBI Taxonomy" id="28513"/>
    <lineage>
        <taxon>Eukaryota</taxon>
        <taxon>Viridiplantae</taxon>
        <taxon>Streptophyta</taxon>
        <taxon>Embryophyta</taxon>
        <taxon>Tracheophyta</taxon>
        <taxon>Spermatophyta</taxon>
        <taxon>Magnoliopsida</taxon>
        <taxon>eudicotyledons</taxon>
        <taxon>Gunneridae</taxon>
        <taxon>Pentapetalae</taxon>
        <taxon>asterids</taxon>
        <taxon>lamiids</taxon>
        <taxon>Lamiales</taxon>
        <taxon>Lamiaceae</taxon>
        <taxon>Nepetoideae</taxon>
        <taxon>Mentheae</taxon>
        <taxon>Salviinae</taxon>
        <taxon>Salvia</taxon>
        <taxon>Salvia subgen. Calosphace</taxon>
    </lineage>
</organism>
<keyword evidence="3" id="KW-0472">Membrane</keyword>
<accession>A0ABD1GAB4</accession>
<dbReference type="Proteomes" id="UP001567538">
    <property type="component" value="Unassembled WGS sequence"/>
</dbReference>
<keyword evidence="3" id="KW-1133">Transmembrane helix</keyword>
<sequence length="631" mass="71525">MARKKVSNASHQKPSQNHDETVKSNSMDSPPPSSVDSEKLENLKSLNQMLLKEAVERRQQVDSLLQSKGSLEMELSRSSSDKEALGSELAQLVDRVAELELERRVLAVYVAVQVGVEGEEFVREMKGLEMEMREKEKEVEERASSIARLNAALSESHGALGAEREASRRVQVERDVFEAKLNRQIEEDLGLRTNLAELGDKIRDFERDIEESRTAYNAVVNEREGMATRIKLLVEEKDFTVRDLMESNKLIEKMKDEISVIVKEKEEVEKEKNREIGKRRELENVVTGINDMVADLKQEEASLQKIVAELDKKCAEGETKLSEMWRETDRLVGEMKLSEKRIKELADEKGVIEKELNDALKNLAERSLELEGLANEKFVILEEKSCVEGQVRELGSHIDELRAAVVELEESNVAYVEKIRSLESQVGEYKSKLEKFYVEREGVERCLDEEKQNALKLNAKIEELEKRIEKSHKASGELKTEKAAILSEKMELESRFGILREEIASLQETMAKLRAEFDSMKSKAETADANSVLVLNMLKGTSAFCSKEECEGEVGNIHVNGEALKVHAVEMETIKNAFKSKAAKMEEMKRQLVVLRSSVMDEQKKKSFWTMLSSVTTLLAALSLAYVARGH</sequence>
<feature type="coiled-coil region" evidence="1">
    <location>
        <begin position="82"/>
        <end position="145"/>
    </location>
</feature>
<reference evidence="4 5" key="1">
    <citation type="submission" date="2024-06" db="EMBL/GenBank/DDBJ databases">
        <title>A chromosome level genome sequence of Diviner's sage (Salvia divinorum).</title>
        <authorList>
            <person name="Ford S.A."/>
            <person name="Ro D.-K."/>
            <person name="Ness R.W."/>
            <person name="Phillips M.A."/>
        </authorList>
    </citation>
    <scope>NUCLEOTIDE SEQUENCE [LARGE SCALE GENOMIC DNA]</scope>
    <source>
        <strain evidence="4">SAF-2024a</strain>
        <tissue evidence="4">Leaf</tissue>
    </source>
</reference>
<evidence type="ECO:0000256" key="1">
    <source>
        <dbReference type="SAM" id="Coils"/>
    </source>
</evidence>
<feature type="coiled-coil region" evidence="1">
    <location>
        <begin position="195"/>
        <end position="222"/>
    </location>
</feature>
<dbReference type="EMBL" id="JBEAFC010000009">
    <property type="protein sequence ID" value="KAL1539943.1"/>
    <property type="molecule type" value="Genomic_DNA"/>
</dbReference>
<feature type="transmembrane region" description="Helical" evidence="3">
    <location>
        <begin position="608"/>
        <end position="628"/>
    </location>
</feature>
<proteinExistence type="predicted"/>
<comment type="caution">
    <text evidence="4">The sequence shown here is derived from an EMBL/GenBank/DDBJ whole genome shotgun (WGS) entry which is preliminary data.</text>
</comment>
<feature type="region of interest" description="Disordered" evidence="2">
    <location>
        <begin position="1"/>
        <end position="38"/>
    </location>
</feature>
<name>A0ABD1GAB4_SALDI</name>
<keyword evidence="5" id="KW-1185">Reference proteome</keyword>
<dbReference type="AlphaFoldDB" id="A0ABD1GAB4"/>
<feature type="coiled-coil region" evidence="1">
    <location>
        <begin position="251"/>
        <end position="530"/>
    </location>
</feature>